<comment type="caution">
    <text evidence="2">The sequence shown here is derived from an EMBL/GenBank/DDBJ whole genome shotgun (WGS) entry which is preliminary data.</text>
</comment>
<dbReference type="AlphaFoldDB" id="A0A314L1L0"/>
<dbReference type="Gramene" id="OIT35500">
    <property type="protein sequence ID" value="OIT35500"/>
    <property type="gene ID" value="A4A49_62082"/>
</dbReference>
<proteinExistence type="predicted"/>
<evidence type="ECO:0000313" key="3">
    <source>
        <dbReference type="Proteomes" id="UP000187609"/>
    </source>
</evidence>
<reference evidence="2" key="1">
    <citation type="submission" date="2016-11" db="EMBL/GenBank/DDBJ databases">
        <title>The genome of Nicotiana attenuata.</title>
        <authorList>
            <person name="Xu S."/>
            <person name="Brockmoeller T."/>
            <person name="Gaquerel E."/>
            <person name="Navarro A."/>
            <person name="Kuhl H."/>
            <person name="Gase K."/>
            <person name="Ling Z."/>
            <person name="Zhou W."/>
            <person name="Kreitzer C."/>
            <person name="Stanke M."/>
            <person name="Tang H."/>
            <person name="Lyons E."/>
            <person name="Pandey P."/>
            <person name="Pandey S.P."/>
            <person name="Timmermann B."/>
            <person name="Baldwin I.T."/>
        </authorList>
    </citation>
    <scope>NUCLEOTIDE SEQUENCE [LARGE SCALE GENOMIC DNA]</scope>
    <source>
        <strain evidence="2">UT</strain>
    </source>
</reference>
<evidence type="ECO:0000313" key="2">
    <source>
        <dbReference type="EMBL" id="OIT35500.1"/>
    </source>
</evidence>
<keyword evidence="1" id="KW-0812">Transmembrane</keyword>
<sequence>MSETNLLESAEINHNLTLNCSRISINLTALSFLLAFQNFLFFLVVYGFSRSVLLYVTVCVGETRRGMRSVYK</sequence>
<protein>
    <submittedName>
        <fullName evidence="2">Uncharacterized protein</fullName>
    </submittedName>
</protein>
<keyword evidence="1" id="KW-0472">Membrane</keyword>
<keyword evidence="1" id="KW-1133">Transmembrane helix</keyword>
<evidence type="ECO:0000256" key="1">
    <source>
        <dbReference type="SAM" id="Phobius"/>
    </source>
</evidence>
<name>A0A314L1L0_NICAT</name>
<gene>
    <name evidence="2" type="ORF">A4A49_62082</name>
</gene>
<dbReference type="Proteomes" id="UP000187609">
    <property type="component" value="Unassembled WGS sequence"/>
</dbReference>
<feature type="transmembrane region" description="Helical" evidence="1">
    <location>
        <begin position="39"/>
        <end position="60"/>
    </location>
</feature>
<keyword evidence="3" id="KW-1185">Reference proteome</keyword>
<dbReference type="EMBL" id="MJEQ01000552">
    <property type="protein sequence ID" value="OIT35500.1"/>
    <property type="molecule type" value="Genomic_DNA"/>
</dbReference>
<accession>A0A314L1L0</accession>
<organism evidence="2 3">
    <name type="scientific">Nicotiana attenuata</name>
    <name type="common">Coyote tobacco</name>
    <dbReference type="NCBI Taxonomy" id="49451"/>
    <lineage>
        <taxon>Eukaryota</taxon>
        <taxon>Viridiplantae</taxon>
        <taxon>Streptophyta</taxon>
        <taxon>Embryophyta</taxon>
        <taxon>Tracheophyta</taxon>
        <taxon>Spermatophyta</taxon>
        <taxon>Magnoliopsida</taxon>
        <taxon>eudicotyledons</taxon>
        <taxon>Gunneridae</taxon>
        <taxon>Pentapetalae</taxon>
        <taxon>asterids</taxon>
        <taxon>lamiids</taxon>
        <taxon>Solanales</taxon>
        <taxon>Solanaceae</taxon>
        <taxon>Nicotianoideae</taxon>
        <taxon>Nicotianeae</taxon>
        <taxon>Nicotiana</taxon>
    </lineage>
</organism>